<reference evidence="2 3" key="1">
    <citation type="journal article" date="2024" name="J Genomics">
        <title>Draft genome sequencing and assembly of Favolaschia claudopus CIRM-BRFM 2984 isolated from oak limbs.</title>
        <authorList>
            <person name="Navarro D."/>
            <person name="Drula E."/>
            <person name="Chaduli D."/>
            <person name="Cazenave R."/>
            <person name="Ahrendt S."/>
            <person name="Wang J."/>
            <person name="Lipzen A."/>
            <person name="Daum C."/>
            <person name="Barry K."/>
            <person name="Grigoriev I.V."/>
            <person name="Favel A."/>
            <person name="Rosso M.N."/>
            <person name="Martin F."/>
        </authorList>
    </citation>
    <scope>NUCLEOTIDE SEQUENCE [LARGE SCALE GENOMIC DNA]</scope>
    <source>
        <strain evidence="2 3">CIRM-BRFM 2984</strain>
    </source>
</reference>
<dbReference type="Proteomes" id="UP001362999">
    <property type="component" value="Unassembled WGS sequence"/>
</dbReference>
<gene>
    <name evidence="2" type="ORF">R3P38DRAFT_3290546</name>
</gene>
<keyword evidence="3" id="KW-1185">Reference proteome</keyword>
<protein>
    <submittedName>
        <fullName evidence="2">Uncharacterized protein</fullName>
    </submittedName>
</protein>
<dbReference type="EMBL" id="JAWWNJ010000115">
    <property type="protein sequence ID" value="KAK6991875.1"/>
    <property type="molecule type" value="Genomic_DNA"/>
</dbReference>
<feature type="compositionally biased region" description="Basic and acidic residues" evidence="1">
    <location>
        <begin position="1"/>
        <end position="15"/>
    </location>
</feature>
<feature type="region of interest" description="Disordered" evidence="1">
    <location>
        <begin position="1"/>
        <end position="30"/>
    </location>
</feature>
<comment type="caution">
    <text evidence="2">The sequence shown here is derived from an EMBL/GenBank/DDBJ whole genome shotgun (WGS) entry which is preliminary data.</text>
</comment>
<proteinExistence type="predicted"/>
<accession>A0AAV9ZSP6</accession>
<evidence type="ECO:0000313" key="3">
    <source>
        <dbReference type="Proteomes" id="UP001362999"/>
    </source>
</evidence>
<evidence type="ECO:0000313" key="2">
    <source>
        <dbReference type="EMBL" id="KAK6991875.1"/>
    </source>
</evidence>
<dbReference type="AlphaFoldDB" id="A0AAV9ZSP6"/>
<sequence length="518" mass="56757">MGRERVYEEEGDPRRQLIPSSTSSSEPLARQAGVHPWYTQRYRLGLPVMATIDADVVLVTVALPPSASDSHPAHLAHTYTHTPRPLPAALAGRVNAVLGRVVRHKVWRGEMQARSCDGGMDEEAMTDNVRVVVVPRACQFAFASMSQMRGGALVNGRGEVESQGGLLPRAALVKISREVKGTGAWGVGDVALVWNRLYSRGDHYVDVVIRGQWQKAMSLGSPGCSSASSAYTSGGGMRRLAGPEIHISSDFVDCRTLLKNSWVLFHGLDPPYIVLSWTQGIARRPSPPTYSSPSGPPVALSIGHVSGCTSLRAQTPWGLAGMEGTDRGLYDDEEERVYEEDGMCSACSFPFVKSSCGMMRWRTGHGGVVDETENKSRGCSWSMCAEEGGLSAGVEGDPAGFGWRISRGDVRRRVPAVVLVECDERLRRWESPRIRLSFHDEARLTSDADCRVKVKYMGVLDHRAEEEMWSGGGAKSDGKMRFHSLHFSLPTDIITSIRELQRWRAQGIGVWCKYRGGA</sequence>
<evidence type="ECO:0000256" key="1">
    <source>
        <dbReference type="SAM" id="MobiDB-lite"/>
    </source>
</evidence>
<organism evidence="2 3">
    <name type="scientific">Favolaschia claudopus</name>
    <dbReference type="NCBI Taxonomy" id="2862362"/>
    <lineage>
        <taxon>Eukaryota</taxon>
        <taxon>Fungi</taxon>
        <taxon>Dikarya</taxon>
        <taxon>Basidiomycota</taxon>
        <taxon>Agaricomycotina</taxon>
        <taxon>Agaricomycetes</taxon>
        <taxon>Agaricomycetidae</taxon>
        <taxon>Agaricales</taxon>
        <taxon>Marasmiineae</taxon>
        <taxon>Mycenaceae</taxon>
        <taxon>Favolaschia</taxon>
    </lineage>
</organism>
<name>A0AAV9ZSP6_9AGAR</name>